<dbReference type="InterPro" id="IPR027417">
    <property type="entry name" value="P-loop_NTPase"/>
</dbReference>
<dbReference type="InterPro" id="IPR003439">
    <property type="entry name" value="ABC_transporter-like_ATP-bd"/>
</dbReference>
<dbReference type="PANTHER" id="PTHR42781">
    <property type="entry name" value="SPERMIDINE/PUTRESCINE IMPORT ATP-BINDING PROTEIN POTA"/>
    <property type="match status" value="1"/>
</dbReference>
<name>A0ABT3Q1Y9_9BACT</name>
<evidence type="ECO:0000256" key="5">
    <source>
        <dbReference type="ARBA" id="ARBA00022840"/>
    </source>
</evidence>
<keyword evidence="3" id="KW-0410">Iron transport</keyword>
<dbReference type="PROSITE" id="PS50893">
    <property type="entry name" value="ABC_TRANSPORTER_2"/>
    <property type="match status" value="1"/>
</dbReference>
<evidence type="ECO:0000256" key="3">
    <source>
        <dbReference type="ARBA" id="ARBA00022496"/>
    </source>
</evidence>
<dbReference type="SUPFAM" id="SSF52540">
    <property type="entry name" value="P-loop containing nucleoside triphosphate hydrolases"/>
    <property type="match status" value="1"/>
</dbReference>
<dbReference type="InterPro" id="IPR003593">
    <property type="entry name" value="AAA+_ATPase"/>
</dbReference>
<keyword evidence="7" id="KW-0406">Ion transport</keyword>
<dbReference type="RefSeq" id="WP_265791214.1">
    <property type="nucleotide sequence ID" value="NZ_BAABRS010000004.1"/>
</dbReference>
<dbReference type="InterPro" id="IPR017871">
    <property type="entry name" value="ABC_transporter-like_CS"/>
</dbReference>
<evidence type="ECO:0000256" key="4">
    <source>
        <dbReference type="ARBA" id="ARBA00022741"/>
    </source>
</evidence>
<keyword evidence="4" id="KW-0547">Nucleotide-binding</keyword>
<evidence type="ECO:0000313" key="10">
    <source>
        <dbReference type="EMBL" id="MCW9714124.1"/>
    </source>
</evidence>
<evidence type="ECO:0000256" key="1">
    <source>
        <dbReference type="ARBA" id="ARBA00022448"/>
    </source>
</evidence>
<dbReference type="InterPro" id="IPR015853">
    <property type="entry name" value="ABC_transpr_FbpC"/>
</dbReference>
<keyword evidence="11" id="KW-1185">Reference proteome</keyword>
<keyword evidence="6" id="KW-0408">Iron</keyword>
<protein>
    <submittedName>
        <fullName evidence="10">ABC transporter ATP-binding protein</fullName>
    </submittedName>
</protein>
<evidence type="ECO:0000259" key="9">
    <source>
        <dbReference type="PROSITE" id="PS50893"/>
    </source>
</evidence>
<dbReference type="SMART" id="SM00382">
    <property type="entry name" value="AAA"/>
    <property type="match status" value="1"/>
</dbReference>
<organism evidence="10 11">
    <name type="scientific">Fodinibius salicampi</name>
    <dbReference type="NCBI Taxonomy" id="1920655"/>
    <lineage>
        <taxon>Bacteria</taxon>
        <taxon>Pseudomonadati</taxon>
        <taxon>Balneolota</taxon>
        <taxon>Balneolia</taxon>
        <taxon>Balneolales</taxon>
        <taxon>Balneolaceae</taxon>
        <taxon>Fodinibius</taxon>
    </lineage>
</organism>
<proteinExistence type="predicted"/>
<evidence type="ECO:0000313" key="11">
    <source>
        <dbReference type="Proteomes" id="UP001207337"/>
    </source>
</evidence>
<keyword evidence="5 10" id="KW-0067">ATP-binding</keyword>
<dbReference type="Proteomes" id="UP001207337">
    <property type="component" value="Unassembled WGS sequence"/>
</dbReference>
<keyword evidence="1" id="KW-0813">Transport</keyword>
<dbReference type="PANTHER" id="PTHR42781:SF4">
    <property type="entry name" value="SPERMIDINE_PUTRESCINE IMPORT ATP-BINDING PROTEIN POTA"/>
    <property type="match status" value="1"/>
</dbReference>
<sequence>MIQCSVYKKLNPGGPTPYLEINLQIDAQENIGILGPSGAGKTTLLKILAGLITPDSGKLKVNDNLWFDSDRNINRPPQQRDIGFVFQDYALFPNMNVQENLEFAFSGDVNRHRLHEILEMLDITSIANQKPATLSGGQKQRVGLGRALIRQPQLLLLDEPLSALDPEMRTKLRHDLLRVSSNFDGIMILVSHDPAEIVQLTDRAITLHQGKIAQTGNPAELIYSQPAQNMKPGVVKVIDILFDKNILVVTSHHGLIHIPYDPDKNPDIRIGTTISLRVTSKNYQHKL</sequence>
<dbReference type="EMBL" id="JAJNDC010000004">
    <property type="protein sequence ID" value="MCW9714124.1"/>
    <property type="molecule type" value="Genomic_DNA"/>
</dbReference>
<reference evidence="10 11" key="1">
    <citation type="submission" date="2021-11" db="EMBL/GenBank/DDBJ databases">
        <title>Aliifidinibius sp. nov., a new bacterium isolated from saline soil.</title>
        <authorList>
            <person name="Galisteo C."/>
            <person name="De La Haba R."/>
            <person name="Sanchez-Porro C."/>
            <person name="Ventosa A."/>
        </authorList>
    </citation>
    <scope>NUCLEOTIDE SEQUENCE [LARGE SCALE GENOMIC DNA]</scope>
    <source>
        <strain evidence="10 11">KACC 190600</strain>
    </source>
</reference>
<gene>
    <name evidence="10" type="ORF">LQ318_14520</name>
</gene>
<dbReference type="PROSITE" id="PS00211">
    <property type="entry name" value="ABC_TRANSPORTER_1"/>
    <property type="match status" value="1"/>
</dbReference>
<comment type="caution">
    <text evidence="10">The sequence shown here is derived from an EMBL/GenBank/DDBJ whole genome shotgun (WGS) entry which is preliminary data.</text>
</comment>
<accession>A0ABT3Q1Y9</accession>
<evidence type="ECO:0000256" key="2">
    <source>
        <dbReference type="ARBA" id="ARBA00022475"/>
    </source>
</evidence>
<evidence type="ECO:0000256" key="7">
    <source>
        <dbReference type="ARBA" id="ARBA00023065"/>
    </source>
</evidence>
<keyword evidence="2" id="KW-1003">Cell membrane</keyword>
<dbReference type="Pfam" id="PF00005">
    <property type="entry name" value="ABC_tran"/>
    <property type="match status" value="1"/>
</dbReference>
<dbReference type="GO" id="GO:0005524">
    <property type="term" value="F:ATP binding"/>
    <property type="evidence" value="ECO:0007669"/>
    <property type="project" value="UniProtKB-KW"/>
</dbReference>
<dbReference type="Gene3D" id="3.40.50.300">
    <property type="entry name" value="P-loop containing nucleotide triphosphate hydrolases"/>
    <property type="match status" value="1"/>
</dbReference>
<keyword evidence="8" id="KW-0472">Membrane</keyword>
<dbReference type="InterPro" id="IPR050093">
    <property type="entry name" value="ABC_SmlMolc_Importer"/>
</dbReference>
<dbReference type="CDD" id="cd03259">
    <property type="entry name" value="ABC_Carb_Solutes_like"/>
    <property type="match status" value="1"/>
</dbReference>
<evidence type="ECO:0000256" key="6">
    <source>
        <dbReference type="ARBA" id="ARBA00023004"/>
    </source>
</evidence>
<evidence type="ECO:0000256" key="8">
    <source>
        <dbReference type="ARBA" id="ARBA00023136"/>
    </source>
</evidence>
<feature type="domain" description="ABC transporter" evidence="9">
    <location>
        <begin position="1"/>
        <end position="234"/>
    </location>
</feature>